<dbReference type="RefSeq" id="WP_261494063.1">
    <property type="nucleotide sequence ID" value="NZ_JAOCQF010000001.1"/>
</dbReference>
<dbReference type="EMBL" id="JAOCQF010000001">
    <property type="protein sequence ID" value="MCT8328638.1"/>
    <property type="molecule type" value="Genomic_DNA"/>
</dbReference>
<organism evidence="1 2">
    <name type="scientific">Albidovulum sediminis</name>
    <dbReference type="NCBI Taxonomy" id="3066345"/>
    <lineage>
        <taxon>Bacteria</taxon>
        <taxon>Pseudomonadati</taxon>
        <taxon>Pseudomonadota</taxon>
        <taxon>Alphaproteobacteria</taxon>
        <taxon>Rhodobacterales</taxon>
        <taxon>Paracoccaceae</taxon>
        <taxon>Albidovulum</taxon>
    </lineage>
</organism>
<dbReference type="Pfam" id="PF07386">
    <property type="entry name" value="DUF1499"/>
    <property type="match status" value="1"/>
</dbReference>
<dbReference type="Proteomes" id="UP001205601">
    <property type="component" value="Unassembled WGS sequence"/>
</dbReference>
<sequence>MRLIGLIALAALVGGMAYVRLAPSDPARWHVDPGLALAGQGEWARLTLPGTTPAAVLDRLDAIAMATPRTVRLAGSPAEGRITWITRSAVLGFPDYTTAAAREEAGSTLLVLHARQRFGLRDMGVNAARLRDWTGQIAP</sequence>
<gene>
    <name evidence="1" type="ORF">N5I32_03815</name>
</gene>
<name>A0ABT2NI95_9RHOB</name>
<evidence type="ECO:0000313" key="1">
    <source>
        <dbReference type="EMBL" id="MCT8328638.1"/>
    </source>
</evidence>
<proteinExistence type="predicted"/>
<dbReference type="InterPro" id="IPR010865">
    <property type="entry name" value="DUF1499"/>
</dbReference>
<comment type="caution">
    <text evidence="1">The sequence shown here is derived from an EMBL/GenBank/DDBJ whole genome shotgun (WGS) entry which is preliminary data.</text>
</comment>
<reference evidence="2" key="1">
    <citation type="submission" date="2023-07" db="EMBL/GenBank/DDBJ databases">
        <title>Defluviimonas sediminis sp. nov., isolated from mangrove sediment.</title>
        <authorList>
            <person name="Liu L."/>
            <person name="Li J."/>
            <person name="Huang Y."/>
            <person name="Pan J."/>
            <person name="Li M."/>
        </authorList>
    </citation>
    <scope>NUCLEOTIDE SEQUENCE [LARGE SCALE GENOMIC DNA]</scope>
    <source>
        <strain evidence="2">FT324</strain>
    </source>
</reference>
<protein>
    <submittedName>
        <fullName evidence="1">DUF1499 domain-containing protein</fullName>
    </submittedName>
</protein>
<evidence type="ECO:0000313" key="2">
    <source>
        <dbReference type="Proteomes" id="UP001205601"/>
    </source>
</evidence>
<keyword evidence="2" id="KW-1185">Reference proteome</keyword>
<accession>A0ABT2NI95</accession>